<dbReference type="Gene3D" id="1.10.443.10">
    <property type="entry name" value="Intergrase catalytic core"/>
    <property type="match status" value="1"/>
</dbReference>
<keyword evidence="2" id="KW-0238">DNA-binding</keyword>
<evidence type="ECO:0000256" key="1">
    <source>
        <dbReference type="ARBA" id="ARBA00022908"/>
    </source>
</evidence>
<keyword evidence="1" id="KW-0229">DNA integration</keyword>
<dbReference type="InterPro" id="IPR013762">
    <property type="entry name" value="Integrase-like_cat_sf"/>
</dbReference>
<proteinExistence type="predicted"/>
<dbReference type="InterPro" id="IPR010998">
    <property type="entry name" value="Integrase_recombinase_N"/>
</dbReference>
<accession>A0AAW3U117</accession>
<dbReference type="GO" id="GO:0015074">
    <property type="term" value="P:DNA integration"/>
    <property type="evidence" value="ECO:0007669"/>
    <property type="project" value="UniProtKB-KW"/>
</dbReference>
<evidence type="ECO:0000313" key="4">
    <source>
        <dbReference type="EMBL" id="MBB4722732.1"/>
    </source>
</evidence>
<sequence>MVISMATRGRPRKTPANLPSHIDYSKVPKGIYWDASGNGRWYVLNPHPEGRGCKAKTVAQASARLSDLHAIAEQRSGAAIRGTIASVIDLFEGSLAFAQLASTTQQHYRDYAKAIKLYPLKNGTMLGDAIVDRLTPGVIRRLVDMIAQGRPAEKPGQEGVPGYPTKANHWLRYLRRVFGWAREHDHVQTNPASGVKQVKERRAHRMPKPEVFRAVQAYARECSTRGPREKGAVPLYLWAAMELAYQARLRGIEVLTLTDAHDVGQELMTNRRKGSRDNLVRKGGPLTEAIQALQTHRFNVWQRQKRPVPLDASERYLFVGEDGGPLTRSGFNTSWQRLMKNALRDGVLVEADRFALHGLKHRGVTDTDGDKKLASGHKTDAMLHVYDHSLPVVSSTSGSIHPVAAYTANRIMEPDK</sequence>
<dbReference type="SUPFAM" id="SSF56349">
    <property type="entry name" value="DNA breaking-rejoining enzymes"/>
    <property type="match status" value="1"/>
</dbReference>
<dbReference type="EMBL" id="JACHNL010000002">
    <property type="protein sequence ID" value="MBB4722732.1"/>
    <property type="molecule type" value="Genomic_DNA"/>
</dbReference>
<name>A0AAW3U117_XANEU</name>
<reference evidence="4 5" key="1">
    <citation type="submission" date="2020-08" db="EMBL/GenBank/DDBJ databases">
        <title>Studying the diversity of plant-associated saprophytic bacteria and their role in host health and plant-pathogen interactions.</title>
        <authorList>
            <person name="Potnis N."/>
        </authorList>
    </citation>
    <scope>NUCLEOTIDE SEQUENCE [LARGE SCALE GENOMIC DNA]</scope>
    <source>
        <strain evidence="4 5">CFBP 7922</strain>
    </source>
</reference>
<dbReference type="PANTHER" id="PTHR30349:SF90">
    <property type="entry name" value="TYROSINE RECOMBINASE XERD"/>
    <property type="match status" value="1"/>
</dbReference>
<dbReference type="GO" id="GO:0003677">
    <property type="term" value="F:DNA binding"/>
    <property type="evidence" value="ECO:0007669"/>
    <property type="project" value="UniProtKB-KW"/>
</dbReference>
<dbReference type="RefSeq" id="WP_260222289.1">
    <property type="nucleotide sequence ID" value="NZ_JACHNK010000002.1"/>
</dbReference>
<evidence type="ECO:0000313" key="5">
    <source>
        <dbReference type="Proteomes" id="UP000576603"/>
    </source>
</evidence>
<dbReference type="GO" id="GO:0006310">
    <property type="term" value="P:DNA recombination"/>
    <property type="evidence" value="ECO:0007669"/>
    <property type="project" value="UniProtKB-KW"/>
</dbReference>
<dbReference type="Gene3D" id="1.10.150.130">
    <property type="match status" value="1"/>
</dbReference>
<gene>
    <name evidence="4" type="ORF">FHY32_001050</name>
</gene>
<comment type="caution">
    <text evidence="4">The sequence shown here is derived from an EMBL/GenBank/DDBJ whole genome shotgun (WGS) entry which is preliminary data.</text>
</comment>
<organism evidence="4 5">
    <name type="scientific">Xanthomonas euvesicatoria</name>
    <dbReference type="NCBI Taxonomy" id="456327"/>
    <lineage>
        <taxon>Bacteria</taxon>
        <taxon>Pseudomonadati</taxon>
        <taxon>Pseudomonadota</taxon>
        <taxon>Gammaproteobacteria</taxon>
        <taxon>Lysobacterales</taxon>
        <taxon>Lysobacteraceae</taxon>
        <taxon>Xanthomonas</taxon>
    </lineage>
</organism>
<dbReference type="AlphaFoldDB" id="A0AAW3U117"/>
<evidence type="ECO:0000256" key="3">
    <source>
        <dbReference type="ARBA" id="ARBA00023172"/>
    </source>
</evidence>
<dbReference type="InterPro" id="IPR050090">
    <property type="entry name" value="Tyrosine_recombinase_XerCD"/>
</dbReference>
<dbReference type="InterPro" id="IPR011010">
    <property type="entry name" value="DNA_brk_join_enz"/>
</dbReference>
<keyword evidence="3" id="KW-0233">DNA recombination</keyword>
<evidence type="ECO:0000256" key="2">
    <source>
        <dbReference type="ARBA" id="ARBA00023125"/>
    </source>
</evidence>
<protein>
    <submittedName>
        <fullName evidence="4">Site-specific recombinase XerC</fullName>
    </submittedName>
</protein>
<dbReference type="Proteomes" id="UP000576603">
    <property type="component" value="Unassembled WGS sequence"/>
</dbReference>
<dbReference type="PANTHER" id="PTHR30349">
    <property type="entry name" value="PHAGE INTEGRASE-RELATED"/>
    <property type="match status" value="1"/>
</dbReference>